<keyword evidence="3" id="KW-1185">Reference proteome</keyword>
<proteinExistence type="predicted"/>
<reference evidence="2 3" key="1">
    <citation type="journal article" date="2018" name="Evol. Lett.">
        <title>Horizontal gene cluster transfer increased hallucinogenic mushroom diversity.</title>
        <authorList>
            <person name="Reynolds H.T."/>
            <person name="Vijayakumar V."/>
            <person name="Gluck-Thaler E."/>
            <person name="Korotkin H.B."/>
            <person name="Matheny P.B."/>
            <person name="Slot J.C."/>
        </authorList>
    </citation>
    <scope>NUCLEOTIDE SEQUENCE [LARGE SCALE GENOMIC DNA]</scope>
    <source>
        <strain evidence="2 3">SRW20</strain>
    </source>
</reference>
<evidence type="ECO:0000256" key="1">
    <source>
        <dbReference type="SAM" id="MobiDB-lite"/>
    </source>
</evidence>
<protein>
    <submittedName>
        <fullName evidence="2">Uncharacterized protein</fullName>
    </submittedName>
</protein>
<name>A0A409WUD8_9AGAR</name>
<dbReference type="AlphaFoldDB" id="A0A409WUD8"/>
<dbReference type="InParanoid" id="A0A409WUD8"/>
<sequence>MPVPNGGGSAAGLLCGAAAEDVGIGSGQLRPNQKPSREERTTESTGEGVYSQSRAFDVALLDSKQGVGKKRAKRANAGEKRLGSSMDLGSVLFCASSVCLSTGRPGPGAFSSGTTQVAGYILESWWVRFRLCLVVVFAFFLLPSPPDLCLLASREKKKKRRAEQSPLRVRGQRPDDDVSSNQHESERVTPSRYDRQREINLMVRSCLRQPICQP</sequence>
<gene>
    <name evidence="2" type="ORF">CVT26_011761</name>
</gene>
<dbReference type="EMBL" id="NHYE01004792">
    <property type="protein sequence ID" value="PPQ82112.1"/>
    <property type="molecule type" value="Genomic_DNA"/>
</dbReference>
<dbReference type="Proteomes" id="UP000284706">
    <property type="component" value="Unassembled WGS sequence"/>
</dbReference>
<accession>A0A409WUD8</accession>
<comment type="caution">
    <text evidence="2">The sequence shown here is derived from an EMBL/GenBank/DDBJ whole genome shotgun (WGS) entry which is preliminary data.</text>
</comment>
<feature type="region of interest" description="Disordered" evidence="1">
    <location>
        <begin position="161"/>
        <end position="191"/>
    </location>
</feature>
<evidence type="ECO:0000313" key="2">
    <source>
        <dbReference type="EMBL" id="PPQ82112.1"/>
    </source>
</evidence>
<organism evidence="2 3">
    <name type="scientific">Gymnopilus dilepis</name>
    <dbReference type="NCBI Taxonomy" id="231916"/>
    <lineage>
        <taxon>Eukaryota</taxon>
        <taxon>Fungi</taxon>
        <taxon>Dikarya</taxon>
        <taxon>Basidiomycota</taxon>
        <taxon>Agaricomycotina</taxon>
        <taxon>Agaricomycetes</taxon>
        <taxon>Agaricomycetidae</taxon>
        <taxon>Agaricales</taxon>
        <taxon>Agaricineae</taxon>
        <taxon>Hymenogastraceae</taxon>
        <taxon>Gymnopilus</taxon>
    </lineage>
</organism>
<evidence type="ECO:0000313" key="3">
    <source>
        <dbReference type="Proteomes" id="UP000284706"/>
    </source>
</evidence>
<feature type="region of interest" description="Disordered" evidence="1">
    <location>
        <begin position="24"/>
        <end position="48"/>
    </location>
</feature>